<dbReference type="GO" id="GO:0016747">
    <property type="term" value="F:acyltransferase activity, transferring groups other than amino-acyl groups"/>
    <property type="evidence" value="ECO:0007669"/>
    <property type="project" value="InterPro"/>
</dbReference>
<dbReference type="PROSITE" id="PS51186">
    <property type="entry name" value="GNAT"/>
    <property type="match status" value="1"/>
</dbReference>
<protein>
    <submittedName>
        <fullName evidence="2 3">Acetyltransferase</fullName>
    </submittedName>
</protein>
<evidence type="ECO:0000313" key="2">
    <source>
        <dbReference type="EMBL" id="GFM90202.1"/>
    </source>
</evidence>
<accession>A0A3M4W3V6</accession>
<sequence length="189" mass="21760">MNTVTSDSISDDLYAPELRFIHWIEELSDGTHLLIRPIQEDDRQRAFEFITRLSPQTQHFRFLSPNNDHAPLALDQIMDTDYQQRMTYVALIMEDNNQLTEIGLSRYAATEGDSCCECAVVVAEKWQDRGLGKLLMQHLMNAARLNGFYRMFSIDAVKNARMFNLARSLGFECHPDPLERGQVVYKVGL</sequence>
<keyword evidence="3" id="KW-0808">Transferase</keyword>
<keyword evidence="5" id="KW-1185">Reference proteome</keyword>
<reference evidence="2 5" key="2">
    <citation type="submission" date="2020-05" db="EMBL/GenBank/DDBJ databases">
        <title>Genetic diversity of Pseudomonas cichorii.</title>
        <authorList>
            <person name="Tani S."/>
            <person name="Yagi H."/>
            <person name="Hashimoto S."/>
            <person name="Iiyama K."/>
            <person name="Furuya N."/>
        </authorList>
    </citation>
    <scope>NUCLEOTIDE SEQUENCE [LARGE SCALE GENOMIC DNA]</scope>
    <source>
        <strain evidence="2 5">LMG 2162</strain>
    </source>
</reference>
<gene>
    <name evidence="3" type="ORF">ALP84_01196</name>
    <name evidence="2" type="ORF">PSCICP_01740</name>
</gene>
<reference evidence="3 4" key="1">
    <citation type="submission" date="2018-08" db="EMBL/GenBank/DDBJ databases">
        <title>Recombination of ecologically and evolutionarily significant loci maintains genetic cohesion in the Pseudomonas syringae species complex.</title>
        <authorList>
            <person name="Dillon M."/>
            <person name="Thakur S."/>
            <person name="Almeida R.N.D."/>
            <person name="Weir B.S."/>
            <person name="Guttman D.S."/>
        </authorList>
    </citation>
    <scope>NUCLEOTIDE SEQUENCE [LARGE SCALE GENOMIC DNA]</scope>
    <source>
        <strain evidence="3 4">ICMP 6917</strain>
    </source>
</reference>
<name>A0A3M4W3V6_PSECI</name>
<dbReference type="InterPro" id="IPR000182">
    <property type="entry name" value="GNAT_dom"/>
</dbReference>
<dbReference type="EMBL" id="BLWA01000001">
    <property type="protein sequence ID" value="GFM90202.1"/>
    <property type="molecule type" value="Genomic_DNA"/>
</dbReference>
<dbReference type="GeneID" id="93659064"/>
<dbReference type="Proteomes" id="UP000614982">
    <property type="component" value="Unassembled WGS sequence"/>
</dbReference>
<dbReference type="AlphaFoldDB" id="A0A3M4W3V6"/>
<dbReference type="EMBL" id="RBRY01000065">
    <property type="protein sequence ID" value="RMR58735.1"/>
    <property type="molecule type" value="Genomic_DNA"/>
</dbReference>
<evidence type="ECO:0000313" key="3">
    <source>
        <dbReference type="EMBL" id="RMR58735.1"/>
    </source>
</evidence>
<dbReference type="OrthoDB" id="9807426at2"/>
<dbReference type="CDD" id="cd04301">
    <property type="entry name" value="NAT_SF"/>
    <property type="match status" value="1"/>
</dbReference>
<evidence type="ECO:0000259" key="1">
    <source>
        <dbReference type="PROSITE" id="PS51186"/>
    </source>
</evidence>
<dbReference type="Pfam" id="PF00583">
    <property type="entry name" value="Acetyltransf_1"/>
    <property type="match status" value="1"/>
</dbReference>
<comment type="caution">
    <text evidence="3">The sequence shown here is derived from an EMBL/GenBank/DDBJ whole genome shotgun (WGS) entry which is preliminary data.</text>
</comment>
<organism evidence="3 4">
    <name type="scientific">Pseudomonas cichorii</name>
    <dbReference type="NCBI Taxonomy" id="36746"/>
    <lineage>
        <taxon>Bacteria</taxon>
        <taxon>Pseudomonadati</taxon>
        <taxon>Pseudomonadota</taxon>
        <taxon>Gammaproteobacteria</taxon>
        <taxon>Pseudomonadales</taxon>
        <taxon>Pseudomonadaceae</taxon>
        <taxon>Pseudomonas</taxon>
    </lineage>
</organism>
<dbReference type="RefSeq" id="WP_025259977.1">
    <property type="nucleotide sequence ID" value="NZ_BLWA01000001.1"/>
</dbReference>
<dbReference type="SUPFAM" id="SSF55729">
    <property type="entry name" value="Acyl-CoA N-acyltransferases (Nat)"/>
    <property type="match status" value="1"/>
</dbReference>
<dbReference type="Gene3D" id="3.40.630.30">
    <property type="match status" value="1"/>
</dbReference>
<evidence type="ECO:0000313" key="5">
    <source>
        <dbReference type="Proteomes" id="UP000614982"/>
    </source>
</evidence>
<feature type="domain" description="N-acetyltransferase" evidence="1">
    <location>
        <begin position="33"/>
        <end position="189"/>
    </location>
</feature>
<proteinExistence type="predicted"/>
<dbReference type="Proteomes" id="UP000278332">
    <property type="component" value="Unassembled WGS sequence"/>
</dbReference>
<dbReference type="InterPro" id="IPR016181">
    <property type="entry name" value="Acyl_CoA_acyltransferase"/>
</dbReference>
<evidence type="ECO:0000313" key="4">
    <source>
        <dbReference type="Proteomes" id="UP000278332"/>
    </source>
</evidence>